<gene>
    <name evidence="7" type="ORF">ED236_06815</name>
</gene>
<evidence type="ECO:0000313" key="8">
    <source>
        <dbReference type="Proteomes" id="UP000275137"/>
    </source>
</evidence>
<reference evidence="7 8" key="1">
    <citation type="submission" date="2018-10" db="EMBL/GenBank/DDBJ databases">
        <authorList>
            <person name="Chen W.-M."/>
        </authorList>
    </citation>
    <scope>NUCLEOTIDE SEQUENCE [LARGE SCALE GENOMIC DNA]</scope>
    <source>
        <strain evidence="7 8">H-5</strain>
    </source>
</reference>
<feature type="chain" id="PRO_5018198274" evidence="6">
    <location>
        <begin position="27"/>
        <end position="175"/>
    </location>
</feature>
<organism evidence="7 8">
    <name type="scientific">Pseudomethylobacillus aquaticus</name>
    <dbReference type="NCBI Taxonomy" id="2676064"/>
    <lineage>
        <taxon>Bacteria</taxon>
        <taxon>Pseudomonadati</taxon>
        <taxon>Pseudomonadota</taxon>
        <taxon>Betaproteobacteria</taxon>
        <taxon>Nitrosomonadales</taxon>
        <taxon>Methylophilaceae</taxon>
        <taxon>Pseudomethylobacillus</taxon>
    </lineage>
</organism>
<keyword evidence="1" id="KW-0813">Transport</keyword>
<dbReference type="InterPro" id="IPR009050">
    <property type="entry name" value="Globin-like_sf"/>
</dbReference>
<dbReference type="EMBL" id="RJVP01000003">
    <property type="protein sequence ID" value="ROH86161.1"/>
    <property type="molecule type" value="Genomic_DNA"/>
</dbReference>
<evidence type="ECO:0000256" key="5">
    <source>
        <dbReference type="PIRSR" id="PIRSR601486-1"/>
    </source>
</evidence>
<dbReference type="Pfam" id="PF01152">
    <property type="entry name" value="Bac_globin"/>
    <property type="match status" value="1"/>
</dbReference>
<dbReference type="RefSeq" id="WP_123237221.1">
    <property type="nucleotide sequence ID" value="NZ_RJVP01000003.1"/>
</dbReference>
<keyword evidence="4 5" id="KW-0408">Iron</keyword>
<accession>A0A3N0V0W2</accession>
<dbReference type="CDD" id="cd00454">
    <property type="entry name" value="TrHb1_N"/>
    <property type="match status" value="1"/>
</dbReference>
<evidence type="ECO:0000313" key="7">
    <source>
        <dbReference type="EMBL" id="ROH86161.1"/>
    </source>
</evidence>
<dbReference type="GO" id="GO:0020037">
    <property type="term" value="F:heme binding"/>
    <property type="evidence" value="ECO:0007669"/>
    <property type="project" value="InterPro"/>
</dbReference>
<dbReference type="GO" id="GO:0019825">
    <property type="term" value="F:oxygen binding"/>
    <property type="evidence" value="ECO:0007669"/>
    <property type="project" value="InterPro"/>
</dbReference>
<feature type="binding site" description="distal binding residue" evidence="5">
    <location>
        <position position="113"/>
    </location>
    <ligand>
        <name>heme</name>
        <dbReference type="ChEBI" id="CHEBI:30413"/>
    </ligand>
    <ligandPart>
        <name>Fe</name>
        <dbReference type="ChEBI" id="CHEBI:18248"/>
    </ligandPart>
</feature>
<evidence type="ECO:0000256" key="2">
    <source>
        <dbReference type="ARBA" id="ARBA00022617"/>
    </source>
</evidence>
<keyword evidence="3 5" id="KW-0479">Metal-binding</keyword>
<proteinExistence type="predicted"/>
<dbReference type="AlphaFoldDB" id="A0A3N0V0W2"/>
<keyword evidence="6" id="KW-0732">Signal</keyword>
<dbReference type="Gene3D" id="1.10.490.10">
    <property type="entry name" value="Globins"/>
    <property type="match status" value="1"/>
</dbReference>
<dbReference type="InterPro" id="IPR001486">
    <property type="entry name" value="Hemoglobin_trunc"/>
</dbReference>
<keyword evidence="2 5" id="KW-0349">Heme</keyword>
<feature type="signal peptide" evidence="6">
    <location>
        <begin position="1"/>
        <end position="26"/>
    </location>
</feature>
<evidence type="ECO:0000256" key="3">
    <source>
        <dbReference type="ARBA" id="ARBA00022723"/>
    </source>
</evidence>
<dbReference type="GO" id="GO:0046872">
    <property type="term" value="F:metal ion binding"/>
    <property type="evidence" value="ECO:0007669"/>
    <property type="project" value="UniProtKB-KW"/>
</dbReference>
<dbReference type="InterPro" id="IPR012292">
    <property type="entry name" value="Globin/Proto"/>
</dbReference>
<protein>
    <submittedName>
        <fullName evidence="7">Group 1 truncated hemoglobin</fullName>
    </submittedName>
</protein>
<dbReference type="SUPFAM" id="SSF46458">
    <property type="entry name" value="Globin-like"/>
    <property type="match status" value="1"/>
</dbReference>
<sequence>MFNNVKMKSALAVLGLMLSASFTASAADGTPVPSPNLGTTIIQDPTVFKDFGGKEGLVKIMDDFMVLLIADPRTKPFFDNEKQAFIKAMLVEQMCEILNGGCKYPGRDMKSSHATMRVNREAFNALVEDFQLAMDKHNVPFSSQNKLLAKLAPMYRDIETTTGAASATLVPPVAK</sequence>
<name>A0A3N0V0W2_9PROT</name>
<comment type="caution">
    <text evidence="7">The sequence shown here is derived from an EMBL/GenBank/DDBJ whole genome shotgun (WGS) entry which is preliminary data.</text>
</comment>
<evidence type="ECO:0000256" key="4">
    <source>
        <dbReference type="ARBA" id="ARBA00023004"/>
    </source>
</evidence>
<keyword evidence="8" id="KW-1185">Reference proteome</keyword>
<evidence type="ECO:0000256" key="6">
    <source>
        <dbReference type="SAM" id="SignalP"/>
    </source>
</evidence>
<dbReference type="Proteomes" id="UP000275137">
    <property type="component" value="Unassembled WGS sequence"/>
</dbReference>
<evidence type="ECO:0000256" key="1">
    <source>
        <dbReference type="ARBA" id="ARBA00022448"/>
    </source>
</evidence>